<evidence type="ECO:0000313" key="3">
    <source>
        <dbReference type="EMBL" id="GEO34120.1"/>
    </source>
</evidence>
<name>A0A512DD30_9CELL</name>
<dbReference type="Pfam" id="PF13480">
    <property type="entry name" value="Acetyltransf_6"/>
    <property type="match status" value="1"/>
</dbReference>
<evidence type="ECO:0000256" key="1">
    <source>
        <dbReference type="SAM" id="MobiDB-lite"/>
    </source>
</evidence>
<dbReference type="OrthoDB" id="4816997at2"/>
<dbReference type="RefSeq" id="WP_146903150.1">
    <property type="nucleotide sequence ID" value="NZ_BAAARM010000003.1"/>
</dbReference>
<dbReference type="AlphaFoldDB" id="A0A512DD30"/>
<reference evidence="3 4" key="1">
    <citation type="submission" date="2019-07" db="EMBL/GenBank/DDBJ databases">
        <title>Whole genome shotgun sequence of Cellulomonas aerilata NBRC 106308.</title>
        <authorList>
            <person name="Hosoyama A."/>
            <person name="Uohara A."/>
            <person name="Ohji S."/>
            <person name="Ichikawa N."/>
        </authorList>
    </citation>
    <scope>NUCLEOTIDE SEQUENCE [LARGE SCALE GENOMIC DNA]</scope>
    <source>
        <strain evidence="3 4">NBRC 106308</strain>
    </source>
</reference>
<accession>A0A512DD30</accession>
<dbReference type="SUPFAM" id="SSF55729">
    <property type="entry name" value="Acyl-CoA N-acyltransferases (Nat)"/>
    <property type="match status" value="1"/>
</dbReference>
<feature type="region of interest" description="Disordered" evidence="1">
    <location>
        <begin position="371"/>
        <end position="390"/>
    </location>
</feature>
<dbReference type="Gene3D" id="3.40.630.30">
    <property type="match status" value="1"/>
</dbReference>
<comment type="caution">
    <text evidence="3">The sequence shown here is derived from an EMBL/GenBank/DDBJ whole genome shotgun (WGS) entry which is preliminary data.</text>
</comment>
<dbReference type="Proteomes" id="UP000321181">
    <property type="component" value="Unassembled WGS sequence"/>
</dbReference>
<proteinExistence type="predicted"/>
<evidence type="ECO:0000259" key="2">
    <source>
        <dbReference type="Pfam" id="PF13480"/>
    </source>
</evidence>
<feature type="domain" description="BioF2-like acetyltransferase" evidence="2">
    <location>
        <begin position="168"/>
        <end position="315"/>
    </location>
</feature>
<evidence type="ECO:0000313" key="4">
    <source>
        <dbReference type="Proteomes" id="UP000321181"/>
    </source>
</evidence>
<dbReference type="InterPro" id="IPR016181">
    <property type="entry name" value="Acyl_CoA_acyltransferase"/>
</dbReference>
<dbReference type="InterPro" id="IPR038740">
    <property type="entry name" value="BioF2-like_GNAT_dom"/>
</dbReference>
<keyword evidence="4" id="KW-1185">Reference proteome</keyword>
<organism evidence="3 4">
    <name type="scientific">Cellulomonas aerilata</name>
    <dbReference type="NCBI Taxonomy" id="515326"/>
    <lineage>
        <taxon>Bacteria</taxon>
        <taxon>Bacillati</taxon>
        <taxon>Actinomycetota</taxon>
        <taxon>Actinomycetes</taxon>
        <taxon>Micrococcales</taxon>
        <taxon>Cellulomonadaceae</taxon>
        <taxon>Cellulomonas</taxon>
    </lineage>
</organism>
<sequence>MDHVAERDVPPLVVAPEGRSPALERDWDDLATRTGALPFVTPVWFFAWRDAFAPDLRTLLLTARQDGQLLGVLPLLRRGRTLAGPARHCPWYAPVAGSAGVRRALLGAAVRLGARRLDLHGLDVSTSEALLLEAALAGSAVSARVAERSPVLDVTVPWEAVQARLSASRRRNLRQARRRLEAQVTVTVEHLEGRPAAEALLSDCTAVEKSSWKGQYGAALTSRPELLRFYADAAGWAADAGLLHVFFLRVAGRAVAYDLSIETAGTVYGLRMAYDPELRSYAPGILLSHEVVRAFVEDPEVALYDQCGDDDAHKRTWADGVRDRHHVQVFGGPTGPVERAGAAVLARGTSLARDALPRGAVLRLASLRHRATAPPLDRPPAAGTPSEERT</sequence>
<gene>
    <name evidence="3" type="ORF">CAE01nite_18450</name>
</gene>
<protein>
    <recommendedName>
        <fullName evidence="2">BioF2-like acetyltransferase domain-containing protein</fullName>
    </recommendedName>
</protein>
<dbReference type="EMBL" id="BJYY01000013">
    <property type="protein sequence ID" value="GEO34120.1"/>
    <property type="molecule type" value="Genomic_DNA"/>
</dbReference>